<feature type="compositionally biased region" description="Polar residues" evidence="1">
    <location>
        <begin position="616"/>
        <end position="632"/>
    </location>
</feature>
<reference evidence="2" key="1">
    <citation type="submission" date="2019-09" db="EMBL/GenBank/DDBJ databases">
        <title>Draft genome information of white flower Hibiscus syriacus.</title>
        <authorList>
            <person name="Kim Y.-M."/>
        </authorList>
    </citation>
    <scope>NUCLEOTIDE SEQUENCE [LARGE SCALE GENOMIC DNA]</scope>
    <source>
        <strain evidence="2">YM2019G1</strain>
    </source>
</reference>
<dbReference type="EMBL" id="VEPZ02000198">
    <property type="protein sequence ID" value="KAE8730892.1"/>
    <property type="molecule type" value="Genomic_DNA"/>
</dbReference>
<evidence type="ECO:0000313" key="3">
    <source>
        <dbReference type="Proteomes" id="UP000436088"/>
    </source>
</evidence>
<comment type="caution">
    <text evidence="2">The sequence shown here is derived from an EMBL/GenBank/DDBJ whole genome shotgun (WGS) entry which is preliminary data.</text>
</comment>
<organism evidence="2 3">
    <name type="scientific">Hibiscus syriacus</name>
    <name type="common">Rose of Sharon</name>
    <dbReference type="NCBI Taxonomy" id="106335"/>
    <lineage>
        <taxon>Eukaryota</taxon>
        <taxon>Viridiplantae</taxon>
        <taxon>Streptophyta</taxon>
        <taxon>Embryophyta</taxon>
        <taxon>Tracheophyta</taxon>
        <taxon>Spermatophyta</taxon>
        <taxon>Magnoliopsida</taxon>
        <taxon>eudicotyledons</taxon>
        <taxon>Gunneridae</taxon>
        <taxon>Pentapetalae</taxon>
        <taxon>rosids</taxon>
        <taxon>malvids</taxon>
        <taxon>Malvales</taxon>
        <taxon>Malvaceae</taxon>
        <taxon>Malvoideae</taxon>
        <taxon>Hibiscus</taxon>
    </lineage>
</organism>
<sequence>MFIGGCSKTLEALDDMYFLYTGREDSPSNQVLHQGKKTFHAELTESFPHGYIIETVIDGKPLRGILFSAKPSSVHIANYNLCRTSIEGLGTVLNGDCNSKSKSSRSVVQNCGVHKQHDVHEKDYSLLETEAPVPSSRNPAPSDLSTCENLAKQEPVAHLNLNDDKTSDAPNSGSVFLEGIGSTTIDFSVILSPKKVTSPSLTLYGDICLHLQRNQSPSLAKSVYLHLSEPPLQSFTNFFVAQLTLRNKISLVTTIASKISPVQRKLFEDTCFRPWLKVQHPGGDAMLTHLWLQTMTSDLPESIKCGNEEIWFHFPPAYTCFGREEFCLITGLRFGHDDVGRYTSHITRPSWLSRVFPELSMEKPNLHVDDLTRLINKKDGFTRMDDVDVVRGYFLKEETAFVGLGRVTTEANTPLQRLTPTEAELATDWWQASNDCNMNSGGRYPPGIGVGRGGGVNANSSFQSRPSQQQRNQLPGGNDSNASRLKFTRLEGKANFTTPDTRYKTEKYMETESTNGILLLPQIPSQNYGITKSISLAGSSRIRAMLFPEEFLCLLTFGFSQTRGKTKVKGSVRELCFKWYQKQSTSAFRFGNYQGGTMGDVMNKSRLSEDKHTRSQLDVSSASKETFNASKMTDNKFRPEGFPPSQRKNYGIGKRALVEASTTQPAQDVVHTGTKEFSTKGCSGNNSGEGARTERFEFNDWWKKGHKNSYWRKSSTIVQRKSGMEDVSRNKHCEVEGVVDEEKLYVLSNCLVGWCKNFIKIGNLANQMQVKGLDGFTIMRPVGNVVLMVFEDSDLLRSVKNYKLETLAKWFSRVKAWSESLVVECRRVWLVYEGVHFHAWNWDTFKNIVTKRGNLLAIDNSCEFPSSFDRAKIQILTKAQLRIDELLELKVGANLFKIMVHEVDPSFKPNSWVPEDCDISLELVPSIGSYMFDSCTQRRFF</sequence>
<dbReference type="AlphaFoldDB" id="A0A6A3CTT6"/>
<dbReference type="Proteomes" id="UP000436088">
    <property type="component" value="Unassembled WGS sequence"/>
</dbReference>
<name>A0A6A3CTT6_HIBSY</name>
<proteinExistence type="predicted"/>
<evidence type="ECO:0000256" key="1">
    <source>
        <dbReference type="SAM" id="MobiDB-lite"/>
    </source>
</evidence>
<evidence type="ECO:0000313" key="2">
    <source>
        <dbReference type="EMBL" id="KAE8730892.1"/>
    </source>
</evidence>
<protein>
    <submittedName>
        <fullName evidence="2">Transporter associated with antigen processing protein 2 isoform 1</fullName>
    </submittedName>
</protein>
<feature type="region of interest" description="Disordered" evidence="1">
    <location>
        <begin position="609"/>
        <end position="649"/>
    </location>
</feature>
<keyword evidence="3" id="KW-1185">Reference proteome</keyword>
<dbReference type="PANTHER" id="PTHR48449:SF1">
    <property type="entry name" value="DUF1985 DOMAIN-CONTAINING PROTEIN"/>
    <property type="match status" value="1"/>
</dbReference>
<gene>
    <name evidence="2" type="ORF">F3Y22_tig00002847pilonHSYRG00091</name>
</gene>
<accession>A0A6A3CTT6</accession>
<feature type="region of interest" description="Disordered" evidence="1">
    <location>
        <begin position="440"/>
        <end position="483"/>
    </location>
</feature>
<feature type="compositionally biased region" description="Low complexity" evidence="1">
    <location>
        <begin position="459"/>
        <end position="473"/>
    </location>
</feature>
<dbReference type="PANTHER" id="PTHR48449">
    <property type="entry name" value="DUF1985 DOMAIN-CONTAINING PROTEIN"/>
    <property type="match status" value="1"/>
</dbReference>